<evidence type="ECO:0000313" key="3">
    <source>
        <dbReference type="EMBL" id="MBB6428935.1"/>
    </source>
</evidence>
<comment type="similarity">
    <text evidence="1">Belongs to the deoxyhypusine synthase family.</text>
</comment>
<keyword evidence="2" id="KW-0520">NAD</keyword>
<comment type="caution">
    <text evidence="3">The sequence shown here is derived from an EMBL/GenBank/DDBJ whole genome shotgun (WGS) entry which is preliminary data.</text>
</comment>
<dbReference type="GO" id="GO:0005737">
    <property type="term" value="C:cytoplasm"/>
    <property type="evidence" value="ECO:0007669"/>
    <property type="project" value="TreeGrafter"/>
</dbReference>
<reference evidence="3 4" key="1">
    <citation type="submission" date="2020-08" db="EMBL/GenBank/DDBJ databases">
        <title>Genomic Encyclopedia of Type Strains, Phase IV (KMG-IV): sequencing the most valuable type-strain genomes for metagenomic binning, comparative biology and taxonomic classification.</title>
        <authorList>
            <person name="Goeker M."/>
        </authorList>
    </citation>
    <scope>NUCLEOTIDE SEQUENCE [LARGE SCALE GENOMIC DNA]</scope>
    <source>
        <strain evidence="3 4">DSM 103725</strain>
    </source>
</reference>
<dbReference type="GO" id="GO:0034038">
    <property type="term" value="F:deoxyhypusine synthase activity"/>
    <property type="evidence" value="ECO:0007669"/>
    <property type="project" value="UniProtKB-EC"/>
</dbReference>
<evidence type="ECO:0000256" key="2">
    <source>
        <dbReference type="ARBA" id="ARBA00023027"/>
    </source>
</evidence>
<evidence type="ECO:0000256" key="1">
    <source>
        <dbReference type="ARBA" id="ARBA00009892"/>
    </source>
</evidence>
<dbReference type="SUPFAM" id="SSF52467">
    <property type="entry name" value="DHS-like NAD/FAD-binding domain"/>
    <property type="match status" value="1"/>
</dbReference>
<dbReference type="InterPro" id="IPR002773">
    <property type="entry name" value="Deoxyhypusine_synthase"/>
</dbReference>
<accession>A0A7X0H6Y1</accession>
<dbReference type="PANTHER" id="PTHR11703:SF0">
    <property type="entry name" value="DEOXYHYPUSINE SYNTHASE"/>
    <property type="match status" value="1"/>
</dbReference>
<dbReference type="Gene3D" id="3.40.910.10">
    <property type="entry name" value="Deoxyhypusine synthase"/>
    <property type="match status" value="1"/>
</dbReference>
<gene>
    <name evidence="3" type="ORF">HNQ40_000741</name>
</gene>
<dbReference type="Pfam" id="PF01916">
    <property type="entry name" value="DS"/>
    <property type="match status" value="1"/>
</dbReference>
<dbReference type="Proteomes" id="UP000541810">
    <property type="component" value="Unassembled WGS sequence"/>
</dbReference>
<dbReference type="AlphaFoldDB" id="A0A7X0H6Y1"/>
<dbReference type="InterPro" id="IPR036982">
    <property type="entry name" value="Deoxyhypusine_synthase_sf"/>
</dbReference>
<dbReference type="InterPro" id="IPR029035">
    <property type="entry name" value="DHS-like_NAD/FAD-binding_dom"/>
</dbReference>
<dbReference type="RefSeq" id="WP_184676507.1">
    <property type="nucleotide sequence ID" value="NZ_JACHGY010000001.1"/>
</dbReference>
<proteinExistence type="inferred from homology"/>
<dbReference type="EMBL" id="JACHGY010000001">
    <property type="protein sequence ID" value="MBB6428935.1"/>
    <property type="molecule type" value="Genomic_DNA"/>
</dbReference>
<keyword evidence="3" id="KW-0808">Transferase</keyword>
<keyword evidence="4" id="KW-1185">Reference proteome</keyword>
<dbReference type="EC" id="2.5.1.46" evidence="3"/>
<sequence length="342" mass="37863">MTTATTSEIRNPKFEIESGQIRAFMERHYTNFNSRETLAAAKGYEDHLAAGGKMMITLSGAMSTAGIGRILARMIREEKVHAITCTGANLEEDIFLLLAGKEYEWCPNWRALSAQDEQDLLDRGMNRVTDTCIPETVMRHFENRLLDIWKQAELDGTRKFPYEYYRDVFAQPDFADHFQMPAEDSWMLAAAEKNLPIYTPGWEDSTIGNVFTAGAIRGEFSHQVAKLGTEAMAALIEWYSANNNAGSDAPSVGFFQVGGGIAGDFPICAVPLMIQDLKLADTPLWGYFAQVCDAVTSYGGYSGAVPNEKITWAKLAPETPKFMIQSDATIVAPLVFSYVLGD</sequence>
<dbReference type="PANTHER" id="PTHR11703">
    <property type="entry name" value="DEOXYHYPUSINE SYNTHASE"/>
    <property type="match status" value="1"/>
</dbReference>
<organism evidence="3 4">
    <name type="scientific">Algisphaera agarilytica</name>
    <dbReference type="NCBI Taxonomy" id="1385975"/>
    <lineage>
        <taxon>Bacteria</taxon>
        <taxon>Pseudomonadati</taxon>
        <taxon>Planctomycetota</taxon>
        <taxon>Phycisphaerae</taxon>
        <taxon>Phycisphaerales</taxon>
        <taxon>Phycisphaeraceae</taxon>
        <taxon>Algisphaera</taxon>
    </lineage>
</organism>
<protein>
    <submittedName>
        <fullName evidence="3">Deoxyhypusine synthase</fullName>
        <ecNumber evidence="3">2.5.1.46</ecNumber>
    </submittedName>
</protein>
<evidence type="ECO:0000313" key="4">
    <source>
        <dbReference type="Proteomes" id="UP000541810"/>
    </source>
</evidence>
<name>A0A7X0H6Y1_9BACT</name>